<organism evidence="2 3">
    <name type="scientific">Elysia marginata</name>
    <dbReference type="NCBI Taxonomy" id="1093978"/>
    <lineage>
        <taxon>Eukaryota</taxon>
        <taxon>Metazoa</taxon>
        <taxon>Spiralia</taxon>
        <taxon>Lophotrochozoa</taxon>
        <taxon>Mollusca</taxon>
        <taxon>Gastropoda</taxon>
        <taxon>Heterobranchia</taxon>
        <taxon>Euthyneura</taxon>
        <taxon>Panpulmonata</taxon>
        <taxon>Sacoglossa</taxon>
        <taxon>Placobranchoidea</taxon>
        <taxon>Plakobranchidae</taxon>
        <taxon>Elysia</taxon>
    </lineage>
</organism>
<gene>
    <name evidence="2" type="ORF">ElyMa_006889700</name>
</gene>
<feature type="region of interest" description="Disordered" evidence="1">
    <location>
        <begin position="13"/>
        <end position="311"/>
    </location>
</feature>
<evidence type="ECO:0000313" key="3">
    <source>
        <dbReference type="Proteomes" id="UP000762676"/>
    </source>
</evidence>
<feature type="compositionally biased region" description="Acidic residues" evidence="1">
    <location>
        <begin position="31"/>
        <end position="92"/>
    </location>
</feature>
<name>A0AAV4JEF2_9GAST</name>
<comment type="caution">
    <text evidence="2">The sequence shown here is derived from an EMBL/GenBank/DDBJ whole genome shotgun (WGS) entry which is preliminary data.</text>
</comment>
<dbReference type="AlphaFoldDB" id="A0AAV4JEF2"/>
<dbReference type="Proteomes" id="UP000762676">
    <property type="component" value="Unassembled WGS sequence"/>
</dbReference>
<dbReference type="EMBL" id="BMAT01013778">
    <property type="protein sequence ID" value="GFS20078.1"/>
    <property type="molecule type" value="Genomic_DNA"/>
</dbReference>
<proteinExistence type="predicted"/>
<sequence>MKTVAAHIDKAALPRAAARSGPVALFRIQSNDDEDDGYYDYNDHDDDENDGDDGDNDDGDDGDGDDNDGYEGNDDDNGYYDYNDHDDDGDANDDGHDGYFDYNDPDDDGDDDNDGDYDDEDDDDDDDNNDQTHPHAHDSKSAKSSNSSKRQVHSQVSNQNGHLPKSCGKSHQSRAMNRAQESQDKRSRGEKDSMSSSNRRDITMEEEEQGMASSFAVEDATITDPSSFQQFLRSGRAETNSDERYRTKTNSNTNGDVDQHISNPRLNIHGRSSVSPSHGHRPQRPPENMCMDELEAGDGGSPIIPVQNADYSVMDEVEEEDDDDEVPATPPSKKVRFDVNITHIENAKAVNNLDFILGK</sequence>
<feature type="compositionally biased region" description="Acidic residues" evidence="1">
    <location>
        <begin position="103"/>
        <end position="129"/>
    </location>
</feature>
<evidence type="ECO:0000313" key="2">
    <source>
        <dbReference type="EMBL" id="GFS20078.1"/>
    </source>
</evidence>
<keyword evidence="3" id="KW-1185">Reference proteome</keyword>
<feature type="compositionally biased region" description="Basic and acidic residues" evidence="1">
    <location>
        <begin position="235"/>
        <end position="246"/>
    </location>
</feature>
<feature type="compositionally biased region" description="Basic and acidic residues" evidence="1">
    <location>
        <begin position="130"/>
        <end position="141"/>
    </location>
</feature>
<reference evidence="2 3" key="1">
    <citation type="journal article" date="2021" name="Elife">
        <title>Chloroplast acquisition without the gene transfer in kleptoplastic sea slugs, Plakobranchus ocellatus.</title>
        <authorList>
            <person name="Maeda T."/>
            <person name="Takahashi S."/>
            <person name="Yoshida T."/>
            <person name="Shimamura S."/>
            <person name="Takaki Y."/>
            <person name="Nagai Y."/>
            <person name="Toyoda A."/>
            <person name="Suzuki Y."/>
            <person name="Arimoto A."/>
            <person name="Ishii H."/>
            <person name="Satoh N."/>
            <person name="Nishiyama T."/>
            <person name="Hasebe M."/>
            <person name="Maruyama T."/>
            <person name="Minagawa J."/>
            <person name="Obokata J."/>
            <person name="Shigenobu S."/>
        </authorList>
    </citation>
    <scope>NUCLEOTIDE SEQUENCE [LARGE SCALE GENOMIC DNA]</scope>
</reference>
<feature type="compositionally biased region" description="Polar residues" evidence="1">
    <location>
        <begin position="223"/>
        <end position="232"/>
    </location>
</feature>
<feature type="compositionally biased region" description="Polar residues" evidence="1">
    <location>
        <begin position="248"/>
        <end position="276"/>
    </location>
</feature>
<evidence type="ECO:0000256" key="1">
    <source>
        <dbReference type="SAM" id="MobiDB-lite"/>
    </source>
</evidence>
<feature type="compositionally biased region" description="Basic and acidic residues" evidence="1">
    <location>
        <begin position="181"/>
        <end position="203"/>
    </location>
</feature>
<accession>A0AAV4JEF2</accession>
<protein>
    <submittedName>
        <fullName evidence="2">Uncharacterized protein</fullName>
    </submittedName>
</protein>